<feature type="transmembrane region" description="Helical" evidence="9">
    <location>
        <begin position="119"/>
        <end position="139"/>
    </location>
</feature>
<comment type="subcellular location">
    <subcellularLocation>
        <location evidence="1 9">Cell inner membrane</location>
        <topology evidence="1 9">Multi-pass membrane protein</topology>
    </subcellularLocation>
</comment>
<evidence type="ECO:0000256" key="3">
    <source>
        <dbReference type="ARBA" id="ARBA00022475"/>
    </source>
</evidence>
<dbReference type="Pfam" id="PF04290">
    <property type="entry name" value="DctQ"/>
    <property type="match status" value="1"/>
</dbReference>
<dbReference type="PANTHER" id="PTHR35011">
    <property type="entry name" value="2,3-DIKETO-L-GULONATE TRAP TRANSPORTER SMALL PERMEASE PROTEIN YIAM"/>
    <property type="match status" value="1"/>
</dbReference>
<dbReference type="OrthoDB" id="7843639at2"/>
<dbReference type="InterPro" id="IPR055348">
    <property type="entry name" value="DctQ"/>
</dbReference>
<keyword evidence="4 9" id="KW-0997">Cell inner membrane</keyword>
<keyword evidence="6 9" id="KW-1133">Transmembrane helix</keyword>
<evidence type="ECO:0000256" key="1">
    <source>
        <dbReference type="ARBA" id="ARBA00004429"/>
    </source>
</evidence>
<evidence type="ECO:0000256" key="4">
    <source>
        <dbReference type="ARBA" id="ARBA00022519"/>
    </source>
</evidence>
<evidence type="ECO:0000256" key="6">
    <source>
        <dbReference type="ARBA" id="ARBA00022989"/>
    </source>
</evidence>
<keyword evidence="3" id="KW-1003">Cell membrane</keyword>
<feature type="transmembrane region" description="Helical" evidence="9">
    <location>
        <begin position="159"/>
        <end position="185"/>
    </location>
</feature>
<keyword evidence="5 9" id="KW-0812">Transmembrane</keyword>
<dbReference type="RefSeq" id="WP_111344828.1">
    <property type="nucleotide sequence ID" value="NZ_JAIWKD010000002.1"/>
</dbReference>
<evidence type="ECO:0000256" key="2">
    <source>
        <dbReference type="ARBA" id="ARBA00022448"/>
    </source>
</evidence>
<dbReference type="PANTHER" id="PTHR35011:SF2">
    <property type="entry name" value="2,3-DIKETO-L-GULONATE TRAP TRANSPORTER SMALL PERMEASE PROTEIN YIAM"/>
    <property type="match status" value="1"/>
</dbReference>
<organism evidence="11 12">
    <name type="scientific">Acuticoccus sediminis</name>
    <dbReference type="NCBI Taxonomy" id="2184697"/>
    <lineage>
        <taxon>Bacteria</taxon>
        <taxon>Pseudomonadati</taxon>
        <taxon>Pseudomonadota</taxon>
        <taxon>Alphaproteobacteria</taxon>
        <taxon>Hyphomicrobiales</taxon>
        <taxon>Amorphaceae</taxon>
        <taxon>Acuticoccus</taxon>
    </lineage>
</organism>
<proteinExistence type="inferred from homology"/>
<comment type="function">
    <text evidence="9">Part of the tripartite ATP-independent periplasmic (TRAP) transport system.</text>
</comment>
<evidence type="ECO:0000256" key="9">
    <source>
        <dbReference type="RuleBase" id="RU369079"/>
    </source>
</evidence>
<evidence type="ECO:0000256" key="8">
    <source>
        <dbReference type="ARBA" id="ARBA00038436"/>
    </source>
</evidence>
<name>A0A8B2NT86_9HYPH</name>
<dbReference type="AlphaFoldDB" id="A0A8B2NT86"/>
<evidence type="ECO:0000256" key="5">
    <source>
        <dbReference type="ARBA" id="ARBA00022692"/>
    </source>
</evidence>
<comment type="caution">
    <text evidence="11">The sequence shown here is derived from an EMBL/GenBank/DDBJ whole genome shotgun (WGS) entry which is preliminary data.</text>
</comment>
<reference evidence="11 12" key="1">
    <citation type="submission" date="2018-05" db="EMBL/GenBank/DDBJ databases">
        <title>Acuticoccus sediminis sp. nov., isolated from deep-sea sediment of Indian Ocean.</title>
        <authorList>
            <person name="Liu X."/>
            <person name="Lai Q."/>
            <person name="Du Y."/>
            <person name="Sun F."/>
            <person name="Zhang X."/>
            <person name="Wang S."/>
            <person name="Shao Z."/>
        </authorList>
    </citation>
    <scope>NUCLEOTIDE SEQUENCE [LARGE SCALE GENOMIC DNA]</scope>
    <source>
        <strain evidence="11 12">PTG4-2</strain>
    </source>
</reference>
<feature type="domain" description="Tripartite ATP-independent periplasmic transporters DctQ component" evidence="10">
    <location>
        <begin position="54"/>
        <end position="181"/>
    </location>
</feature>
<dbReference type="Proteomes" id="UP000249590">
    <property type="component" value="Unassembled WGS sequence"/>
</dbReference>
<feature type="transmembrane region" description="Helical" evidence="9">
    <location>
        <begin position="77"/>
        <end position="94"/>
    </location>
</feature>
<sequence>MASSTDAAERHGAAATASGGGGASPLARVARAFATFWTGLEVWVTGTMVGGALALVLYTVVLRWLAPAYAPHVTEEVTVYIVMWAVLLAVGRVTRERRHIRADLVVGLMPTTVQRGLDVLANLVGAAFAVFLFRYGYAVAYEAWDFGDLSATTLRFPLWIYYASLPVSAALIAIGHVTAAIAILAGWDAPDDTLEDPA</sequence>
<evidence type="ECO:0000256" key="7">
    <source>
        <dbReference type="ARBA" id="ARBA00023136"/>
    </source>
</evidence>
<evidence type="ECO:0000313" key="11">
    <source>
        <dbReference type="EMBL" id="RAI01739.1"/>
    </source>
</evidence>
<keyword evidence="2 9" id="KW-0813">Transport</keyword>
<keyword evidence="12" id="KW-1185">Reference proteome</keyword>
<evidence type="ECO:0000313" key="12">
    <source>
        <dbReference type="Proteomes" id="UP000249590"/>
    </source>
</evidence>
<dbReference type="InterPro" id="IPR007387">
    <property type="entry name" value="TRAP_DctQ"/>
</dbReference>
<keyword evidence="7 9" id="KW-0472">Membrane</keyword>
<protein>
    <recommendedName>
        <fullName evidence="9">TRAP transporter small permease protein</fullName>
    </recommendedName>
</protein>
<dbReference type="GO" id="GO:0015740">
    <property type="term" value="P:C4-dicarboxylate transport"/>
    <property type="evidence" value="ECO:0007669"/>
    <property type="project" value="TreeGrafter"/>
</dbReference>
<evidence type="ECO:0000259" key="10">
    <source>
        <dbReference type="Pfam" id="PF04290"/>
    </source>
</evidence>
<comment type="similarity">
    <text evidence="8 9">Belongs to the TRAP transporter small permease family.</text>
</comment>
<accession>A0A8B2NT86</accession>
<dbReference type="GO" id="GO:0005886">
    <property type="term" value="C:plasma membrane"/>
    <property type="evidence" value="ECO:0007669"/>
    <property type="project" value="UniProtKB-SubCell"/>
</dbReference>
<dbReference type="EMBL" id="QHHQ01000002">
    <property type="protein sequence ID" value="RAI01739.1"/>
    <property type="molecule type" value="Genomic_DNA"/>
</dbReference>
<dbReference type="GO" id="GO:0022857">
    <property type="term" value="F:transmembrane transporter activity"/>
    <property type="evidence" value="ECO:0007669"/>
    <property type="project" value="UniProtKB-UniRule"/>
</dbReference>
<feature type="transmembrane region" description="Helical" evidence="9">
    <location>
        <begin position="42"/>
        <end position="65"/>
    </location>
</feature>
<gene>
    <name evidence="11" type="ORF">DLJ53_10040</name>
</gene>
<comment type="subunit">
    <text evidence="9">The complex comprises the extracytoplasmic solute receptor protein and the two transmembrane proteins.</text>
</comment>